<keyword evidence="3" id="KW-1185">Reference proteome</keyword>
<evidence type="ECO:0000313" key="2">
    <source>
        <dbReference type="EMBL" id="KAK9508288.1"/>
    </source>
</evidence>
<feature type="signal peptide" evidence="1">
    <location>
        <begin position="1"/>
        <end position="27"/>
    </location>
</feature>
<accession>A0AAW1DBG2</accession>
<sequence>MTSPDSFHHIPILLLFLFTLIIHPLLCYTSNPSISPDPLNISCQSAIILNRTNRAAPGHPRRDNKTSSSNLATTIISSNRTLTSDCCDRTVISILGLFERTIDGQRRSEGDWELDAAKLAVRHVNERKLLGSLKLKLIVNDTKVRNVIILIIILFFN</sequence>
<feature type="chain" id="PRO_5043463576" evidence="1">
    <location>
        <begin position="28"/>
        <end position="157"/>
    </location>
</feature>
<dbReference type="AlphaFoldDB" id="A0AAW1DBG2"/>
<protein>
    <submittedName>
        <fullName evidence="2">Uncharacterized protein</fullName>
    </submittedName>
</protein>
<dbReference type="EMBL" id="JAPXFL010000004">
    <property type="protein sequence ID" value="KAK9508288.1"/>
    <property type="molecule type" value="Genomic_DNA"/>
</dbReference>
<evidence type="ECO:0000256" key="1">
    <source>
        <dbReference type="SAM" id="SignalP"/>
    </source>
</evidence>
<proteinExistence type="predicted"/>
<keyword evidence="1" id="KW-0732">Signal</keyword>
<comment type="caution">
    <text evidence="2">The sequence shown here is derived from an EMBL/GenBank/DDBJ whole genome shotgun (WGS) entry which is preliminary data.</text>
</comment>
<name>A0AAW1DBG2_9HEMI</name>
<dbReference type="Proteomes" id="UP001461498">
    <property type="component" value="Unassembled WGS sequence"/>
</dbReference>
<evidence type="ECO:0000313" key="3">
    <source>
        <dbReference type="Proteomes" id="UP001461498"/>
    </source>
</evidence>
<reference evidence="2 3" key="1">
    <citation type="submission" date="2022-12" db="EMBL/GenBank/DDBJ databases">
        <title>Chromosome-level genome assembly of true bugs.</title>
        <authorList>
            <person name="Ma L."/>
            <person name="Li H."/>
        </authorList>
    </citation>
    <scope>NUCLEOTIDE SEQUENCE [LARGE SCALE GENOMIC DNA]</scope>
    <source>
        <strain evidence="2">Lab_2022b</strain>
    </source>
</reference>
<gene>
    <name evidence="2" type="ORF">O3M35_007985</name>
</gene>
<organism evidence="2 3">
    <name type="scientific">Rhynocoris fuscipes</name>
    <dbReference type="NCBI Taxonomy" id="488301"/>
    <lineage>
        <taxon>Eukaryota</taxon>
        <taxon>Metazoa</taxon>
        <taxon>Ecdysozoa</taxon>
        <taxon>Arthropoda</taxon>
        <taxon>Hexapoda</taxon>
        <taxon>Insecta</taxon>
        <taxon>Pterygota</taxon>
        <taxon>Neoptera</taxon>
        <taxon>Paraneoptera</taxon>
        <taxon>Hemiptera</taxon>
        <taxon>Heteroptera</taxon>
        <taxon>Panheteroptera</taxon>
        <taxon>Cimicomorpha</taxon>
        <taxon>Reduviidae</taxon>
        <taxon>Harpactorinae</taxon>
        <taxon>Harpactorini</taxon>
        <taxon>Rhynocoris</taxon>
    </lineage>
</organism>